<dbReference type="Pfam" id="PF17851">
    <property type="entry name" value="GH43_C2"/>
    <property type="match status" value="1"/>
</dbReference>
<organism evidence="8 9">
    <name type="scientific">Phialocephala subalpina</name>
    <dbReference type="NCBI Taxonomy" id="576137"/>
    <lineage>
        <taxon>Eukaryota</taxon>
        <taxon>Fungi</taxon>
        <taxon>Dikarya</taxon>
        <taxon>Ascomycota</taxon>
        <taxon>Pezizomycotina</taxon>
        <taxon>Leotiomycetes</taxon>
        <taxon>Helotiales</taxon>
        <taxon>Mollisiaceae</taxon>
        <taxon>Phialocephala</taxon>
        <taxon>Phialocephala fortinii species complex</taxon>
    </lineage>
</organism>
<dbReference type="SUPFAM" id="SSF49899">
    <property type="entry name" value="Concanavalin A-like lectins/glucanases"/>
    <property type="match status" value="1"/>
</dbReference>
<feature type="site" description="Important for catalytic activity, responsible for pKa modulation of the active site Glu and correct orientation of both the proton donor and substrate" evidence="4">
    <location>
        <position position="156"/>
    </location>
</feature>
<dbReference type="OrthoDB" id="408373at2759"/>
<dbReference type="CDD" id="cd18833">
    <property type="entry name" value="GH43_PcXyl-like"/>
    <property type="match status" value="1"/>
</dbReference>
<feature type="chain" id="PRO_5013358470" evidence="6">
    <location>
        <begin position="24"/>
        <end position="590"/>
    </location>
</feature>
<evidence type="ECO:0000256" key="4">
    <source>
        <dbReference type="PIRSR" id="PIRSR606710-2"/>
    </source>
</evidence>
<evidence type="ECO:0000313" key="9">
    <source>
        <dbReference type="Proteomes" id="UP000184330"/>
    </source>
</evidence>
<evidence type="ECO:0000256" key="3">
    <source>
        <dbReference type="ARBA" id="ARBA00023295"/>
    </source>
</evidence>
<dbReference type="InterPro" id="IPR051795">
    <property type="entry name" value="Glycosyl_Hydrlase_43"/>
</dbReference>
<proteinExistence type="inferred from homology"/>
<dbReference type="GO" id="GO:0005975">
    <property type="term" value="P:carbohydrate metabolic process"/>
    <property type="evidence" value="ECO:0007669"/>
    <property type="project" value="InterPro"/>
</dbReference>
<evidence type="ECO:0000259" key="7">
    <source>
        <dbReference type="Pfam" id="PF17851"/>
    </source>
</evidence>
<dbReference type="PANTHER" id="PTHR42812:SF17">
    <property type="entry name" value="BETA-XYLOSIDASE C-TERMINAL CONCANAVALIN A-LIKE DOMAIN-CONTAINING PROTEIN-RELATED"/>
    <property type="match status" value="1"/>
</dbReference>
<feature type="signal peptide" evidence="6">
    <location>
        <begin position="1"/>
        <end position="23"/>
    </location>
</feature>
<dbReference type="SUPFAM" id="SSF75005">
    <property type="entry name" value="Arabinanase/levansucrase/invertase"/>
    <property type="match status" value="1"/>
</dbReference>
<dbReference type="Gene3D" id="2.60.120.200">
    <property type="match status" value="1"/>
</dbReference>
<name>A0A1L7XH73_9HELO</name>
<dbReference type="Proteomes" id="UP000184330">
    <property type="component" value="Unassembled WGS sequence"/>
</dbReference>
<dbReference type="Pfam" id="PF04616">
    <property type="entry name" value="Glyco_hydro_43"/>
    <property type="match status" value="1"/>
</dbReference>
<keyword evidence="3 5" id="KW-0326">Glycosidase</keyword>
<dbReference type="InterPro" id="IPR023296">
    <property type="entry name" value="Glyco_hydro_beta-prop_sf"/>
</dbReference>
<evidence type="ECO:0000313" key="8">
    <source>
        <dbReference type="EMBL" id="CZR64399.1"/>
    </source>
</evidence>
<dbReference type="PANTHER" id="PTHR42812">
    <property type="entry name" value="BETA-XYLOSIDASE"/>
    <property type="match status" value="1"/>
</dbReference>
<protein>
    <submittedName>
        <fullName evidence="8">Related to xylosidase: arabinofuranosidase</fullName>
    </submittedName>
</protein>
<keyword evidence="6" id="KW-0732">Signal</keyword>
<dbReference type="EMBL" id="FJOG01000026">
    <property type="protein sequence ID" value="CZR64399.1"/>
    <property type="molecule type" value="Genomic_DNA"/>
</dbReference>
<dbReference type="InterPro" id="IPR013320">
    <property type="entry name" value="ConA-like_dom_sf"/>
</dbReference>
<evidence type="ECO:0000256" key="1">
    <source>
        <dbReference type="ARBA" id="ARBA00009865"/>
    </source>
</evidence>
<reference evidence="8 9" key="1">
    <citation type="submission" date="2016-03" db="EMBL/GenBank/DDBJ databases">
        <authorList>
            <person name="Ploux O."/>
        </authorList>
    </citation>
    <scope>NUCLEOTIDE SEQUENCE [LARGE SCALE GENOMIC DNA]</scope>
    <source>
        <strain evidence="8 9">UAMH 11012</strain>
    </source>
</reference>
<dbReference type="InterPro" id="IPR006710">
    <property type="entry name" value="Glyco_hydro_43"/>
</dbReference>
<evidence type="ECO:0000256" key="2">
    <source>
        <dbReference type="ARBA" id="ARBA00022801"/>
    </source>
</evidence>
<gene>
    <name evidence="8" type="ORF">PAC_14297</name>
</gene>
<evidence type="ECO:0000256" key="6">
    <source>
        <dbReference type="SAM" id="SignalP"/>
    </source>
</evidence>
<dbReference type="GO" id="GO:0004553">
    <property type="term" value="F:hydrolase activity, hydrolyzing O-glycosyl compounds"/>
    <property type="evidence" value="ECO:0007669"/>
    <property type="project" value="InterPro"/>
</dbReference>
<dbReference type="STRING" id="576137.A0A1L7XH73"/>
<keyword evidence="9" id="KW-1185">Reference proteome</keyword>
<feature type="domain" description="Beta-xylosidase C-terminal Concanavalin A-like" evidence="7">
    <location>
        <begin position="353"/>
        <end position="568"/>
    </location>
</feature>
<dbReference type="InterPro" id="IPR041542">
    <property type="entry name" value="GH43_C2"/>
</dbReference>
<dbReference type="AlphaFoldDB" id="A0A1L7XH73"/>
<evidence type="ECO:0000256" key="5">
    <source>
        <dbReference type="RuleBase" id="RU361187"/>
    </source>
</evidence>
<comment type="similarity">
    <text evidence="1 5">Belongs to the glycosyl hydrolase 43 family.</text>
</comment>
<dbReference type="Gene3D" id="2.115.10.20">
    <property type="entry name" value="Glycosyl hydrolase domain, family 43"/>
    <property type="match status" value="1"/>
</dbReference>
<keyword evidence="2 5" id="KW-0378">Hydrolase</keyword>
<sequence>MYLLEVVLSAMVLILSFIPSSNTKNSTYTNPILPGWHSDPSCTFVAEVDNSFFCATSSFLTFPGMPIYTSKDLINWRLASHAFSRPSQVPQIGNTTLQDAGLWATTIRYHDGKFYAIVCYTPLSPFVVTGFIFTTTDPYDDNAWSEPLSFPLGDIDPNLFWDDDGTTYLQFSGIHQQTIDLETGALGNASIIWTGFTEFIPEGPRMHKKDGYYYLMIAEGGTELGHHEAIARSTNIWGPYEGYSGNPILTATNTSNYFQTVGHADIFQDASGNWWGSALATRSGPAWENYPMGRETVLVPATWKEDEWPVLDPVQGQMNGWPLPPQTRAIRGSGPFVEDPDVFDFPPGSAIPSHFLYWRFPPKDAFAVSPQGYPNTLRLRPSQSNLTSSAPLSTISELSLIMRVQTDTLFTFSVDVVLFEPKIQEEEVGITAFITQTQHLDLGIVLLPTSDSTSNGSTKLAPHLRFRATNVPGLTGDFNGTVPTVIKTLPEHWLNAPIRLQVSATNETHYTLSAASSTAPWESEIVGIAPATILSGGDGRFTGTLIGVYATSNGGTGTTESYISRWRYQGKGQDINNGTFVPYSPFVGSS</sequence>
<accession>A0A1L7XH73</accession>